<dbReference type="GO" id="GO:0051880">
    <property type="term" value="F:G-quadruplex DNA binding"/>
    <property type="evidence" value="ECO:0007669"/>
    <property type="project" value="TreeGrafter"/>
</dbReference>
<evidence type="ECO:0000313" key="8">
    <source>
        <dbReference type="WBParaSite" id="SSLN_0001327401-mRNA-1"/>
    </source>
</evidence>
<reference evidence="8" key="1">
    <citation type="submission" date="2016-06" db="UniProtKB">
        <authorList>
            <consortium name="WormBaseParasite"/>
        </authorList>
    </citation>
    <scope>IDENTIFICATION</scope>
</reference>
<dbReference type="GO" id="GO:0005737">
    <property type="term" value="C:cytoplasm"/>
    <property type="evidence" value="ECO:0007669"/>
    <property type="project" value="TreeGrafter"/>
</dbReference>
<dbReference type="InterPro" id="IPR007502">
    <property type="entry name" value="Helicase-assoc_dom"/>
</dbReference>
<dbReference type="PANTHER" id="PTHR18934:SF237">
    <property type="entry name" value="ATP-DEPENDENT DNA_RNA HELICASE DHX36"/>
    <property type="match status" value="1"/>
</dbReference>
<name>A0A183T8I0_SCHSO</name>
<evidence type="ECO:0000256" key="2">
    <source>
        <dbReference type="ARBA" id="ARBA00022801"/>
    </source>
</evidence>
<dbReference type="GO" id="GO:0003724">
    <property type="term" value="F:RNA helicase activity"/>
    <property type="evidence" value="ECO:0007669"/>
    <property type="project" value="TreeGrafter"/>
</dbReference>
<keyword evidence="7" id="KW-1185">Reference proteome</keyword>
<dbReference type="AlphaFoldDB" id="A0A183T8I0"/>
<dbReference type="GO" id="GO:0005524">
    <property type="term" value="F:ATP binding"/>
    <property type="evidence" value="ECO:0007669"/>
    <property type="project" value="UniProtKB-KW"/>
</dbReference>
<dbReference type="Pfam" id="PF21010">
    <property type="entry name" value="HA2_C"/>
    <property type="match status" value="1"/>
</dbReference>
<proteinExistence type="predicted"/>
<protein>
    <submittedName>
        <fullName evidence="8">HA2 domain-containing protein</fullName>
    </submittedName>
</protein>
<keyword evidence="1" id="KW-0547">Nucleotide-binding</keyword>
<evidence type="ECO:0000256" key="4">
    <source>
        <dbReference type="ARBA" id="ARBA00022840"/>
    </source>
</evidence>
<reference evidence="6 7" key="2">
    <citation type="submission" date="2018-11" db="EMBL/GenBank/DDBJ databases">
        <authorList>
            <consortium name="Pathogen Informatics"/>
        </authorList>
    </citation>
    <scope>NUCLEOTIDE SEQUENCE [LARGE SCALE GENOMIC DNA]</scope>
    <source>
        <strain evidence="6 7">NST_G2</strain>
    </source>
</reference>
<keyword evidence="4" id="KW-0067">ATP-binding</keyword>
<sequence length="196" mass="21631">MLENLPPEITRIRLDDVILRIKALDLGPVTQFLQSCLEPPAPDAIDRTLKFLRDIQALEPVTRAENDDSTSSVPVLQTSKMSKKQRQWLMNNAIQNGVSSATSTPILSADNDRLTSLGYHLANLPLEPQCAKLLILGALFCCLEPILAVAACLAFKDPFEVPLDKQAIGDRKRQELAGDSLSDHWVYHVVLSVSFA</sequence>
<evidence type="ECO:0000313" key="7">
    <source>
        <dbReference type="Proteomes" id="UP000275846"/>
    </source>
</evidence>
<dbReference type="GO" id="GO:0003678">
    <property type="term" value="F:DNA helicase activity"/>
    <property type="evidence" value="ECO:0007669"/>
    <property type="project" value="TreeGrafter"/>
</dbReference>
<evidence type="ECO:0000259" key="5">
    <source>
        <dbReference type="SMART" id="SM00847"/>
    </source>
</evidence>
<evidence type="ECO:0000256" key="3">
    <source>
        <dbReference type="ARBA" id="ARBA00022806"/>
    </source>
</evidence>
<dbReference type="EMBL" id="UYSU01037536">
    <property type="protein sequence ID" value="VDL99163.1"/>
    <property type="molecule type" value="Genomic_DNA"/>
</dbReference>
<dbReference type="GO" id="GO:0016787">
    <property type="term" value="F:hydrolase activity"/>
    <property type="evidence" value="ECO:0007669"/>
    <property type="project" value="UniProtKB-KW"/>
</dbReference>
<dbReference type="PANTHER" id="PTHR18934">
    <property type="entry name" value="ATP-DEPENDENT RNA HELICASE"/>
    <property type="match status" value="1"/>
</dbReference>
<keyword evidence="3" id="KW-0347">Helicase</keyword>
<dbReference type="Proteomes" id="UP000275846">
    <property type="component" value="Unassembled WGS sequence"/>
</dbReference>
<evidence type="ECO:0000256" key="1">
    <source>
        <dbReference type="ARBA" id="ARBA00022741"/>
    </source>
</evidence>
<dbReference type="GO" id="GO:0005634">
    <property type="term" value="C:nucleus"/>
    <property type="evidence" value="ECO:0007669"/>
    <property type="project" value="TreeGrafter"/>
</dbReference>
<dbReference type="STRING" id="70667.A0A183T8I0"/>
<evidence type="ECO:0000313" key="6">
    <source>
        <dbReference type="EMBL" id="VDL99163.1"/>
    </source>
</evidence>
<dbReference type="WBParaSite" id="SSLN_0001327401-mRNA-1">
    <property type="protein sequence ID" value="SSLN_0001327401-mRNA-1"/>
    <property type="gene ID" value="SSLN_0001327401"/>
</dbReference>
<keyword evidence="2" id="KW-0378">Hydrolase</keyword>
<organism evidence="8">
    <name type="scientific">Schistocephalus solidus</name>
    <name type="common">Tapeworm</name>
    <dbReference type="NCBI Taxonomy" id="70667"/>
    <lineage>
        <taxon>Eukaryota</taxon>
        <taxon>Metazoa</taxon>
        <taxon>Spiralia</taxon>
        <taxon>Lophotrochozoa</taxon>
        <taxon>Platyhelminthes</taxon>
        <taxon>Cestoda</taxon>
        <taxon>Eucestoda</taxon>
        <taxon>Diphyllobothriidea</taxon>
        <taxon>Diphyllobothriidae</taxon>
        <taxon>Schistocephalus</taxon>
    </lineage>
</organism>
<feature type="domain" description="Helicase-associated" evidence="5">
    <location>
        <begin position="47"/>
        <end position="188"/>
    </location>
</feature>
<dbReference type="OrthoDB" id="5600252at2759"/>
<dbReference type="Gene3D" id="1.20.120.1080">
    <property type="match status" value="1"/>
</dbReference>
<dbReference type="SMART" id="SM00847">
    <property type="entry name" value="HA2"/>
    <property type="match status" value="1"/>
</dbReference>
<accession>A0A183T8I0</accession>
<dbReference type="GO" id="GO:0002151">
    <property type="term" value="F:G-quadruplex RNA binding"/>
    <property type="evidence" value="ECO:0007669"/>
    <property type="project" value="TreeGrafter"/>
</dbReference>
<gene>
    <name evidence="6" type="ORF">SSLN_LOCUS12778</name>
</gene>